<keyword evidence="4" id="KW-1185">Reference proteome</keyword>
<dbReference type="Proteomes" id="UP000032076">
    <property type="component" value="Unassembled WGS sequence"/>
</dbReference>
<protein>
    <submittedName>
        <fullName evidence="1">Uncharacterized protein</fullName>
    </submittedName>
</protein>
<evidence type="ECO:0000313" key="3">
    <source>
        <dbReference type="Proteomes" id="UP000032076"/>
    </source>
</evidence>
<dbReference type="eggNOG" id="ENOG502ZEYH">
    <property type="taxonomic scope" value="Bacteria"/>
</dbReference>
<accession>A0A090IYT3</accession>
<evidence type="ECO:0000313" key="1">
    <source>
        <dbReference type="EMBL" id="CEE01593.1"/>
    </source>
</evidence>
<dbReference type="OrthoDB" id="2934625at2"/>
<evidence type="ECO:0000313" key="4">
    <source>
        <dbReference type="Proteomes" id="UP000040576"/>
    </source>
</evidence>
<name>A0A090IYT3_9BACI</name>
<gene>
    <name evidence="2" type="ORF">B4167_0416</name>
    <name evidence="1" type="ORF">BT1A1_1766</name>
</gene>
<reference evidence="2 3" key="2">
    <citation type="submission" date="2015-01" db="EMBL/GenBank/DDBJ databases">
        <title>Draft Genome Sequences of Four Bacillus thermoamylovorans Strains, Isolated From Food Products.</title>
        <authorList>
            <person name="Krawcyk A.O."/>
            <person name="Berendsen E.M."/>
            <person name="Eijlander R.T."/>
            <person name="de Jong A."/>
            <person name="Wells-Bennik M."/>
            <person name="Kuipers O.P."/>
        </authorList>
    </citation>
    <scope>NUCLEOTIDE SEQUENCE [LARGE SCALE GENOMIC DNA]</scope>
    <source>
        <strain evidence="2 3">B4167</strain>
    </source>
</reference>
<reference evidence="1 4" key="1">
    <citation type="submission" date="2014-07" db="EMBL/GenBank/DDBJ databases">
        <authorList>
            <person name="Wibberg Daniel"/>
        </authorList>
    </citation>
    <scope>NUCLEOTIDE SEQUENCE [LARGE SCALE GENOMIC DNA]</scope>
</reference>
<dbReference type="KEGG" id="bthv:CQJ30_09245"/>
<dbReference type="AlphaFoldDB" id="A0A090IYT3"/>
<dbReference type="PATRIC" id="fig|35841.6.peg.1748"/>
<dbReference type="GeneID" id="92960970"/>
<proteinExistence type="predicted"/>
<dbReference type="Proteomes" id="UP000040576">
    <property type="component" value="Unassembled WGS sequence"/>
</dbReference>
<dbReference type="EMBL" id="JXLU01000010">
    <property type="protein sequence ID" value="KIO74139.1"/>
    <property type="molecule type" value="Genomic_DNA"/>
</dbReference>
<sequence length="74" mass="8440">MVVTHFVELGNRAIVLSQLRNQLPSVNEQVKIKGRKGKVVNVYTLDGSIHHVEVEFEQVLKPSFSALENKKKKR</sequence>
<organism evidence="1 4">
    <name type="scientific">Caldibacillus thermoamylovorans</name>
    <dbReference type="NCBI Taxonomy" id="35841"/>
    <lineage>
        <taxon>Bacteria</taxon>
        <taxon>Bacillati</taxon>
        <taxon>Bacillota</taxon>
        <taxon>Bacilli</taxon>
        <taxon>Bacillales</taxon>
        <taxon>Bacillaceae</taxon>
        <taxon>Caldibacillus</taxon>
    </lineage>
</organism>
<dbReference type="RefSeq" id="WP_034770111.1">
    <property type="nucleotide sequence ID" value="NZ_JAMAXM010000001.1"/>
</dbReference>
<dbReference type="EMBL" id="CCRF01000050">
    <property type="protein sequence ID" value="CEE01593.1"/>
    <property type="molecule type" value="Genomic_DNA"/>
</dbReference>
<evidence type="ECO:0000313" key="2">
    <source>
        <dbReference type="EMBL" id="KIO74139.1"/>
    </source>
</evidence>